<sequence length="111" mass="12219">MQSLSVLLPGGTSLVGKPLQGRPVPVPSPHNKHRIERYLRLDCTALVLSKSPPHSGEASSSCRSQTSRRNFQAHEFTLQRDKQKGELKGRVLRLGPVSLLPCKLMALQIVT</sequence>
<dbReference type="EMBL" id="OX395140">
    <property type="protein sequence ID" value="CAI5794413.1"/>
    <property type="molecule type" value="Genomic_DNA"/>
</dbReference>
<protein>
    <submittedName>
        <fullName evidence="2">Uncharacterized protein</fullName>
    </submittedName>
</protein>
<organism evidence="2 3">
    <name type="scientific">Podarcis lilfordi</name>
    <name type="common">Lilford's wall lizard</name>
    <dbReference type="NCBI Taxonomy" id="74358"/>
    <lineage>
        <taxon>Eukaryota</taxon>
        <taxon>Metazoa</taxon>
        <taxon>Chordata</taxon>
        <taxon>Craniata</taxon>
        <taxon>Vertebrata</taxon>
        <taxon>Euteleostomi</taxon>
        <taxon>Lepidosauria</taxon>
        <taxon>Squamata</taxon>
        <taxon>Bifurcata</taxon>
        <taxon>Unidentata</taxon>
        <taxon>Episquamata</taxon>
        <taxon>Laterata</taxon>
        <taxon>Lacertibaenia</taxon>
        <taxon>Lacertidae</taxon>
        <taxon>Podarcis</taxon>
    </lineage>
</organism>
<dbReference type="AlphaFoldDB" id="A0AA35LEN3"/>
<dbReference type="Proteomes" id="UP001178461">
    <property type="component" value="Chromosome Z"/>
</dbReference>
<feature type="region of interest" description="Disordered" evidence="1">
    <location>
        <begin position="1"/>
        <end position="31"/>
    </location>
</feature>
<name>A0AA35LEN3_9SAUR</name>
<reference evidence="2" key="1">
    <citation type="submission" date="2022-12" db="EMBL/GenBank/DDBJ databases">
        <authorList>
            <person name="Alioto T."/>
            <person name="Alioto T."/>
            <person name="Gomez Garrido J."/>
        </authorList>
    </citation>
    <scope>NUCLEOTIDE SEQUENCE</scope>
</reference>
<keyword evidence="3" id="KW-1185">Reference proteome</keyword>
<evidence type="ECO:0000313" key="3">
    <source>
        <dbReference type="Proteomes" id="UP001178461"/>
    </source>
</evidence>
<evidence type="ECO:0000313" key="2">
    <source>
        <dbReference type="EMBL" id="CAI5794413.1"/>
    </source>
</evidence>
<evidence type="ECO:0000256" key="1">
    <source>
        <dbReference type="SAM" id="MobiDB-lite"/>
    </source>
</evidence>
<proteinExistence type="predicted"/>
<gene>
    <name evidence="2" type="ORF">PODLI_1B026470</name>
</gene>
<accession>A0AA35LEN3</accession>